<dbReference type="InterPro" id="IPR000847">
    <property type="entry name" value="LysR_HTH_N"/>
</dbReference>
<gene>
    <name evidence="6" type="ORF">U0R22_005326</name>
</gene>
<dbReference type="InterPro" id="IPR005119">
    <property type="entry name" value="LysR_subst-bd"/>
</dbReference>
<keyword evidence="7" id="KW-1185">Reference proteome</keyword>
<evidence type="ECO:0000313" key="6">
    <source>
        <dbReference type="EMBL" id="WQC01112.1"/>
    </source>
</evidence>
<evidence type="ECO:0000259" key="5">
    <source>
        <dbReference type="PROSITE" id="PS50931"/>
    </source>
</evidence>
<keyword evidence="4" id="KW-0804">Transcription</keyword>
<proteinExistence type="inferred from homology"/>
<dbReference type="InterPro" id="IPR036390">
    <property type="entry name" value="WH_DNA-bd_sf"/>
</dbReference>
<organism evidence="6 7">
    <name type="scientific">Mesorhizobium huakuii</name>
    <dbReference type="NCBI Taxonomy" id="28104"/>
    <lineage>
        <taxon>Bacteria</taxon>
        <taxon>Pseudomonadati</taxon>
        <taxon>Pseudomonadota</taxon>
        <taxon>Alphaproteobacteria</taxon>
        <taxon>Hyphomicrobiales</taxon>
        <taxon>Phyllobacteriaceae</taxon>
        <taxon>Mesorhizobium</taxon>
    </lineage>
</organism>
<evidence type="ECO:0000256" key="3">
    <source>
        <dbReference type="ARBA" id="ARBA00023125"/>
    </source>
</evidence>
<dbReference type="Gene3D" id="3.40.190.290">
    <property type="match status" value="1"/>
</dbReference>
<protein>
    <submittedName>
        <fullName evidence="6">LysR family transcriptional regulator</fullName>
    </submittedName>
</protein>
<keyword evidence="2" id="KW-0805">Transcription regulation</keyword>
<evidence type="ECO:0000256" key="4">
    <source>
        <dbReference type="ARBA" id="ARBA00023163"/>
    </source>
</evidence>
<dbReference type="Gene3D" id="1.10.10.10">
    <property type="entry name" value="Winged helix-like DNA-binding domain superfamily/Winged helix DNA-binding domain"/>
    <property type="match status" value="1"/>
</dbReference>
<name>A0ABZ0VWQ7_9HYPH</name>
<accession>A0ABZ0VWQ7</accession>
<dbReference type="Proteomes" id="UP001322481">
    <property type="component" value="Chromosome"/>
</dbReference>
<dbReference type="PANTHER" id="PTHR30126">
    <property type="entry name" value="HTH-TYPE TRANSCRIPTIONAL REGULATOR"/>
    <property type="match status" value="1"/>
</dbReference>
<dbReference type="InterPro" id="IPR036388">
    <property type="entry name" value="WH-like_DNA-bd_sf"/>
</dbReference>
<dbReference type="SUPFAM" id="SSF53850">
    <property type="entry name" value="Periplasmic binding protein-like II"/>
    <property type="match status" value="1"/>
</dbReference>
<reference evidence="6 7" key="1">
    <citation type="submission" date="2023-11" db="EMBL/GenBank/DDBJ databases">
        <authorList>
            <person name="Panchal A.K."/>
            <person name="Meaney J.S."/>
            <person name="Karas B.J."/>
            <person name="diCenzo G.C."/>
        </authorList>
    </citation>
    <scope>NUCLEOTIDE SEQUENCE [LARGE SCALE GENOMIC DNA]</scope>
    <source>
        <strain evidence="6 7">NZP2235</strain>
    </source>
</reference>
<dbReference type="PANTHER" id="PTHR30126:SF91">
    <property type="entry name" value="LYSR FAMILY TRANSCRIPTIONAL REGULATOR"/>
    <property type="match status" value="1"/>
</dbReference>
<dbReference type="RefSeq" id="WP_322416016.1">
    <property type="nucleotide sequence ID" value="NZ_CP139858.1"/>
</dbReference>
<sequence>MLDSVTINQLRTFVAVCEEGSFSGAAKKLMRAQSAVSHAISALEQALDVALFERDARRAELSAAGRNLLPDARSVIARTEEMKTRASAIARFGAPQLSIAADVYFPRPHLIACLQSLQTLSPMVAVSLRMTTMQGGEALVLDGVCSMAISIADVPELNPDAIERHWLGETSMVTVCAPTHPLAAARSPVPTDEFSRHVQLVVTDNRPNADKTEVAVVGERKWHVNDLSAKHDFLTAGLGWGHMPRDLVTGDLAAGTLVAIQRHAWHIRPLTFMLSQRRGQRLQDAEATLRDLLADWEMEQDPENPIT</sequence>
<dbReference type="Pfam" id="PF03466">
    <property type="entry name" value="LysR_substrate"/>
    <property type="match status" value="1"/>
</dbReference>
<dbReference type="EMBL" id="CP139858">
    <property type="protein sequence ID" value="WQC01112.1"/>
    <property type="molecule type" value="Genomic_DNA"/>
</dbReference>
<comment type="similarity">
    <text evidence="1">Belongs to the LysR transcriptional regulatory family.</text>
</comment>
<evidence type="ECO:0000313" key="7">
    <source>
        <dbReference type="Proteomes" id="UP001322481"/>
    </source>
</evidence>
<evidence type="ECO:0000256" key="1">
    <source>
        <dbReference type="ARBA" id="ARBA00009437"/>
    </source>
</evidence>
<evidence type="ECO:0000256" key="2">
    <source>
        <dbReference type="ARBA" id="ARBA00023015"/>
    </source>
</evidence>
<dbReference type="SUPFAM" id="SSF46785">
    <property type="entry name" value="Winged helix' DNA-binding domain"/>
    <property type="match status" value="1"/>
</dbReference>
<dbReference type="PRINTS" id="PR00039">
    <property type="entry name" value="HTHLYSR"/>
</dbReference>
<keyword evidence="3" id="KW-0238">DNA-binding</keyword>
<dbReference type="Pfam" id="PF00126">
    <property type="entry name" value="HTH_1"/>
    <property type="match status" value="1"/>
</dbReference>
<feature type="domain" description="HTH lysR-type" evidence="5">
    <location>
        <begin position="5"/>
        <end position="62"/>
    </location>
</feature>
<dbReference type="PROSITE" id="PS50931">
    <property type="entry name" value="HTH_LYSR"/>
    <property type="match status" value="1"/>
</dbReference>